<dbReference type="FunFam" id="3.40.50.300:FF:000901">
    <property type="entry name" value="Chromosome partition protein Smc"/>
    <property type="match status" value="1"/>
</dbReference>
<dbReference type="GO" id="GO:0007059">
    <property type="term" value="P:chromosome segregation"/>
    <property type="evidence" value="ECO:0007669"/>
    <property type="project" value="UniProtKB-UniRule"/>
</dbReference>
<evidence type="ECO:0000256" key="8">
    <source>
        <dbReference type="SAM" id="MobiDB-lite"/>
    </source>
</evidence>
<evidence type="ECO:0000313" key="10">
    <source>
        <dbReference type="EMBL" id="MST50238.1"/>
    </source>
</evidence>
<dbReference type="SUPFAM" id="SSF75553">
    <property type="entry name" value="Smc hinge domain"/>
    <property type="match status" value="1"/>
</dbReference>
<name>A0A7K0K494_9ACTO</name>
<dbReference type="InterPro" id="IPR010935">
    <property type="entry name" value="SMC_hinge"/>
</dbReference>
<feature type="coiled-coil region" evidence="7">
    <location>
        <begin position="241"/>
        <end position="275"/>
    </location>
</feature>
<keyword evidence="11" id="KW-1185">Reference proteome</keyword>
<feature type="domain" description="SMC hinge" evidence="9">
    <location>
        <begin position="509"/>
        <end position="629"/>
    </location>
</feature>
<organism evidence="10 11">
    <name type="scientific">Mobiluncus porci</name>
    <dbReference type="NCBI Taxonomy" id="2652278"/>
    <lineage>
        <taxon>Bacteria</taxon>
        <taxon>Bacillati</taxon>
        <taxon>Actinomycetota</taxon>
        <taxon>Actinomycetes</taxon>
        <taxon>Actinomycetales</taxon>
        <taxon>Actinomycetaceae</taxon>
        <taxon>Mobiluncus</taxon>
    </lineage>
</organism>
<dbReference type="Pfam" id="PF06470">
    <property type="entry name" value="SMC_hinge"/>
    <property type="match status" value="1"/>
</dbReference>
<dbReference type="Proteomes" id="UP000442535">
    <property type="component" value="Unassembled WGS sequence"/>
</dbReference>
<accession>A0A7K0K494</accession>
<dbReference type="GO" id="GO:0006260">
    <property type="term" value="P:DNA replication"/>
    <property type="evidence" value="ECO:0007669"/>
    <property type="project" value="UniProtKB-UniRule"/>
</dbReference>
<dbReference type="SUPFAM" id="SSF52540">
    <property type="entry name" value="P-loop containing nucleoside triphosphate hydrolases"/>
    <property type="match status" value="1"/>
</dbReference>
<feature type="coiled-coil region" evidence="7">
    <location>
        <begin position="871"/>
        <end position="912"/>
    </location>
</feature>
<dbReference type="InterPro" id="IPR024704">
    <property type="entry name" value="SMC"/>
</dbReference>
<evidence type="ECO:0000259" key="9">
    <source>
        <dbReference type="SMART" id="SM00968"/>
    </source>
</evidence>
<dbReference type="GO" id="GO:0007062">
    <property type="term" value="P:sister chromatid cohesion"/>
    <property type="evidence" value="ECO:0007669"/>
    <property type="project" value="InterPro"/>
</dbReference>
<dbReference type="SMART" id="SM00968">
    <property type="entry name" value="SMC_hinge"/>
    <property type="match status" value="1"/>
</dbReference>
<evidence type="ECO:0000256" key="7">
    <source>
        <dbReference type="HAMAP-Rule" id="MF_01894"/>
    </source>
</evidence>
<gene>
    <name evidence="7 10" type="primary">smc</name>
    <name evidence="10" type="ORF">FYJ63_08355</name>
</gene>
<evidence type="ECO:0000256" key="5">
    <source>
        <dbReference type="ARBA" id="ARBA00023054"/>
    </source>
</evidence>
<keyword evidence="6 7" id="KW-0238">DNA-binding</keyword>
<dbReference type="EMBL" id="VUMY01000015">
    <property type="protein sequence ID" value="MST50238.1"/>
    <property type="molecule type" value="Genomic_DNA"/>
</dbReference>
<evidence type="ECO:0000256" key="3">
    <source>
        <dbReference type="ARBA" id="ARBA00022741"/>
    </source>
</evidence>
<dbReference type="Pfam" id="PF02463">
    <property type="entry name" value="SMC_N"/>
    <property type="match status" value="1"/>
</dbReference>
<proteinExistence type="inferred from homology"/>
<dbReference type="NCBIfam" id="TIGR02168">
    <property type="entry name" value="SMC_prok_B"/>
    <property type="match status" value="1"/>
</dbReference>
<dbReference type="Gene3D" id="1.20.1060.20">
    <property type="match status" value="1"/>
</dbReference>
<comment type="subunit">
    <text evidence="7">Homodimer.</text>
</comment>
<evidence type="ECO:0000256" key="1">
    <source>
        <dbReference type="ARBA" id="ARBA00004496"/>
    </source>
</evidence>
<evidence type="ECO:0000313" key="11">
    <source>
        <dbReference type="Proteomes" id="UP000442535"/>
    </source>
</evidence>
<dbReference type="GO" id="GO:0005524">
    <property type="term" value="F:ATP binding"/>
    <property type="evidence" value="ECO:0007669"/>
    <property type="project" value="UniProtKB-UniRule"/>
</dbReference>
<dbReference type="InterPro" id="IPR027417">
    <property type="entry name" value="P-loop_NTPase"/>
</dbReference>
<dbReference type="PANTHER" id="PTHR43977">
    <property type="entry name" value="STRUCTURAL MAINTENANCE OF CHROMOSOMES PROTEIN 3"/>
    <property type="match status" value="1"/>
</dbReference>
<feature type="region of interest" description="Disordered" evidence="8">
    <location>
        <begin position="732"/>
        <end position="776"/>
    </location>
</feature>
<dbReference type="GO" id="GO:0030261">
    <property type="term" value="P:chromosome condensation"/>
    <property type="evidence" value="ECO:0007669"/>
    <property type="project" value="InterPro"/>
</dbReference>
<feature type="compositionally biased region" description="Basic and acidic residues" evidence="8">
    <location>
        <begin position="736"/>
        <end position="759"/>
    </location>
</feature>
<evidence type="ECO:0000256" key="6">
    <source>
        <dbReference type="ARBA" id="ARBA00023125"/>
    </source>
</evidence>
<dbReference type="GO" id="GO:0003677">
    <property type="term" value="F:DNA binding"/>
    <property type="evidence" value="ECO:0007669"/>
    <property type="project" value="UniProtKB-UniRule"/>
</dbReference>
<keyword evidence="4 7" id="KW-0067">ATP-binding</keyword>
<dbReference type="AlphaFoldDB" id="A0A7K0K494"/>
<dbReference type="Gene3D" id="3.40.50.300">
    <property type="entry name" value="P-loop containing nucleotide triphosphate hydrolases"/>
    <property type="match status" value="2"/>
</dbReference>
<dbReference type="HAMAP" id="MF_01894">
    <property type="entry name" value="Smc_prok"/>
    <property type="match status" value="1"/>
</dbReference>
<evidence type="ECO:0000256" key="4">
    <source>
        <dbReference type="ARBA" id="ARBA00022840"/>
    </source>
</evidence>
<comment type="domain">
    <text evidence="7">Contains large globular domains required for ATP hydrolysis at each terminus and a third globular domain forming a flexible hinge near the middle of the molecule. These domains are separated by coiled-coil structures.</text>
</comment>
<feature type="coiled-coil region" evidence="7">
    <location>
        <begin position="403"/>
        <end position="437"/>
    </location>
</feature>
<dbReference type="InterPro" id="IPR011890">
    <property type="entry name" value="SMC_prok"/>
</dbReference>
<keyword evidence="5 7" id="KW-0175">Coiled coil</keyword>
<feature type="binding site" evidence="7">
    <location>
        <begin position="32"/>
        <end position="39"/>
    </location>
    <ligand>
        <name>ATP</name>
        <dbReference type="ChEBI" id="CHEBI:30616"/>
    </ligand>
</feature>
<comment type="function">
    <text evidence="7">Required for chromosome condensation and partitioning.</text>
</comment>
<dbReference type="GO" id="GO:0005694">
    <property type="term" value="C:chromosome"/>
    <property type="evidence" value="ECO:0007669"/>
    <property type="project" value="InterPro"/>
</dbReference>
<dbReference type="InterPro" id="IPR003395">
    <property type="entry name" value="RecF/RecN/SMC_N"/>
</dbReference>
<reference evidence="10 11" key="1">
    <citation type="submission" date="2019-08" db="EMBL/GenBank/DDBJ databases">
        <title>In-depth cultivation of the pig gut microbiome towards novel bacterial diversity and tailored functional studies.</title>
        <authorList>
            <person name="Wylensek D."/>
            <person name="Hitch T.C.A."/>
            <person name="Clavel T."/>
        </authorList>
    </citation>
    <scope>NUCLEOTIDE SEQUENCE [LARGE SCALE GENOMIC DNA]</scope>
    <source>
        <strain evidence="10 11">RF-GAM-744-WT-7</strain>
    </source>
</reference>
<dbReference type="FunFam" id="3.40.50.300:FF:000984">
    <property type="entry name" value="Chromosome partition protein Smc"/>
    <property type="match status" value="1"/>
</dbReference>
<dbReference type="GO" id="GO:0016887">
    <property type="term" value="F:ATP hydrolysis activity"/>
    <property type="evidence" value="ECO:0007669"/>
    <property type="project" value="InterPro"/>
</dbReference>
<sequence length="1190" mass="128473">MYLKTLTLKGFKSFANTVHMSLEPGVTCVVGPNGSGKSNVVDALAWVMGEQGAKNLRGGSMADVIFAGTKTKAPLGRAEVELTIDNTDGALPIEYSEVTISRTMFRSGGSEYAINGTPVRLLDIQELLSDTGMGRQMHVIVGQGQLDAILSASETERRAFIEEAAGVLKHRQRKDRALKKLENLAVNLSRVQDLTNDVGKRLGPLGKQAEAARKAARVQAELVDATARLLADSVTQNQNKLETQTASKAQLTSQIHELEEKIANLNSRLAVAKTSFDEVSPGLETLTQTWAELNQIAERLDSLANQARERTQALSEISGENQQADTSELEVRLEKTLTEIEAGHGRVDETARAVQDATEKETAAKARELEVRQDIEKIQRAQADRRETLERLRGAVQTAASLAEESTQNLTRLEEVLRQAREREAQFAQELSELHATLPGGGDSESPLVAQEQELAGVLADLKSKVEARNSELTTAKADAASWEARRDVLAKTLKPQDGGETVVSAGLSGISGTLPETLVIRDGWEEAIGAVFGPWAGALLAGGVESAVDAIRFVKDQDAGQVHLLVEGGNKKATSTKASGKTAKLPEGCVWARDLVSAHGGGNLPSVVAELLQGVAATEDLAAARDLIAEGTVSVAVTKAGDYISPTRTLGGGDSESSILRRATEFNEASEEAEVALKEVDKLNAALEKLRAELKEKQETHRSLVEELKAEDAKAAAVAADLAAAKARQASAASEVKRAEEDLAKAKEETRAREEKLASAKASLETGQDTDDPLDENRIQELDAALSEALAEVSAAQTAKSDARIEAGRAADSLKSLESRAESLKHNIAKEKAAAEAAASRARLRARRRHRAEYVLIQAEAASRLAHSAATRAATQREASQANRENLDQEIATLRANLDDLNRQRTDLNDASLQDQLALAEVKSKLEALLEKAQSECGLDEGTLLADFGPHNLVPVFDESGEAVEHVPYVREEQVERKTKAEGELKRIGKVNPLALEEHAALVSRHQFLADQLTDLKKSRNDLLDVVDEVDRQVQSVFGAAFADVAEAFEKIFQVLFPGGEGKLELTDPKDLLNTGIDIHARPAGKNVKRMSLLSGGERSLAALAFLFAIFQARPSPFYVLDEVEAALDDMNLSRLLGVFDILRQNSQLIIITHHKRTMEIADALYGVTMREGTTSVISQRLAKTDETE</sequence>
<dbReference type="Gene3D" id="3.30.70.1620">
    <property type="match status" value="1"/>
</dbReference>
<comment type="similarity">
    <text evidence="7">Belongs to the SMC family.</text>
</comment>
<evidence type="ECO:0000256" key="2">
    <source>
        <dbReference type="ARBA" id="ARBA00022490"/>
    </source>
</evidence>
<protein>
    <recommendedName>
        <fullName evidence="7">Chromosome partition protein Smc</fullName>
    </recommendedName>
</protein>
<comment type="caution">
    <text evidence="10">The sequence shown here is derived from an EMBL/GenBank/DDBJ whole genome shotgun (WGS) entry which is preliminary data.</text>
</comment>
<dbReference type="GO" id="GO:0005737">
    <property type="term" value="C:cytoplasm"/>
    <property type="evidence" value="ECO:0007669"/>
    <property type="project" value="UniProtKB-SubCell"/>
</dbReference>
<keyword evidence="2 7" id="KW-0963">Cytoplasm</keyword>
<dbReference type="PIRSF" id="PIRSF005719">
    <property type="entry name" value="SMC"/>
    <property type="match status" value="1"/>
</dbReference>
<keyword evidence="3 7" id="KW-0547">Nucleotide-binding</keyword>
<dbReference type="RefSeq" id="WP_338106892.1">
    <property type="nucleotide sequence ID" value="NZ_VUMY01000015.1"/>
</dbReference>
<comment type="subcellular location">
    <subcellularLocation>
        <location evidence="1 7">Cytoplasm</location>
    </subcellularLocation>
</comment>
<dbReference type="InterPro" id="IPR036277">
    <property type="entry name" value="SMC_hinge_sf"/>
</dbReference>